<feature type="chain" id="PRO_5029602074" description="Sulfur reduction protein DsrE" evidence="1">
    <location>
        <begin position="21"/>
        <end position="144"/>
    </location>
</feature>
<dbReference type="Gene3D" id="3.40.1260.10">
    <property type="entry name" value="DsrEFH-like"/>
    <property type="match status" value="1"/>
</dbReference>
<organism evidence="2 3">
    <name type="scientific">Myroides pelagicus</name>
    <dbReference type="NCBI Taxonomy" id="270914"/>
    <lineage>
        <taxon>Bacteria</taxon>
        <taxon>Pseudomonadati</taxon>
        <taxon>Bacteroidota</taxon>
        <taxon>Flavobacteriia</taxon>
        <taxon>Flavobacteriales</taxon>
        <taxon>Flavobacteriaceae</taxon>
        <taxon>Myroides</taxon>
    </lineage>
</organism>
<comment type="caution">
    <text evidence="2">The sequence shown here is derived from an EMBL/GenBank/DDBJ whole genome shotgun (WGS) entry which is preliminary data.</text>
</comment>
<dbReference type="OrthoDB" id="1467432at2"/>
<protein>
    <recommendedName>
        <fullName evidence="4">Sulfur reduction protein DsrE</fullName>
    </recommendedName>
</protein>
<dbReference type="InterPro" id="IPR027396">
    <property type="entry name" value="DsrEFH-like"/>
</dbReference>
<proteinExistence type="predicted"/>
<dbReference type="EMBL" id="WMJY01000021">
    <property type="protein sequence ID" value="MTH30214.1"/>
    <property type="molecule type" value="Genomic_DNA"/>
</dbReference>
<gene>
    <name evidence="2" type="ORF">GJV77_09910</name>
</gene>
<dbReference type="RefSeq" id="WP_155036201.1">
    <property type="nucleotide sequence ID" value="NZ_JAYMMG010000012.1"/>
</dbReference>
<name>A0A7K1GPS8_9FLAO</name>
<keyword evidence="3" id="KW-1185">Reference proteome</keyword>
<feature type="signal peptide" evidence="1">
    <location>
        <begin position="1"/>
        <end position="20"/>
    </location>
</feature>
<accession>A0A7K1GPS8</accession>
<evidence type="ECO:0000313" key="3">
    <source>
        <dbReference type="Proteomes" id="UP000488936"/>
    </source>
</evidence>
<dbReference type="SUPFAM" id="SSF75169">
    <property type="entry name" value="DsrEFH-like"/>
    <property type="match status" value="1"/>
</dbReference>
<dbReference type="Proteomes" id="UP000488936">
    <property type="component" value="Unassembled WGS sequence"/>
</dbReference>
<keyword evidence="1" id="KW-0732">Signal</keyword>
<evidence type="ECO:0008006" key="4">
    <source>
        <dbReference type="Google" id="ProtNLM"/>
    </source>
</evidence>
<evidence type="ECO:0000313" key="2">
    <source>
        <dbReference type="EMBL" id="MTH30214.1"/>
    </source>
</evidence>
<dbReference type="AlphaFoldDB" id="A0A7K1GPS8"/>
<evidence type="ECO:0000256" key="1">
    <source>
        <dbReference type="SAM" id="SignalP"/>
    </source>
</evidence>
<reference evidence="2 3" key="1">
    <citation type="journal article" date="2006" name="Int. J. Syst. Evol. Microbiol.">
        <title>Myroides pelagicus sp. nov., isolated from seawater in Thailand.</title>
        <authorList>
            <person name="Yoon J."/>
            <person name="Maneerat S."/>
            <person name="Kawai F."/>
            <person name="Yokota A."/>
        </authorList>
    </citation>
    <scope>NUCLEOTIDE SEQUENCE [LARGE SCALE GENOMIC DNA]</scope>
    <source>
        <strain evidence="2 3">SM1T</strain>
    </source>
</reference>
<sequence>MKKIVLALALVATFSQVAVAGNTENTTSTYEYQEVKGKKFAILVQSIKNMRASIMTGSEVLAANPKAEFEIVIMGKMVQELNNPEYRAELDAANKAGIKLVVCEFALKVYGVELADLPSYFIGTPNAHKYYFQLNEKGFNTLSI</sequence>